<evidence type="ECO:0008006" key="4">
    <source>
        <dbReference type="Google" id="ProtNLM"/>
    </source>
</evidence>
<dbReference type="GO" id="GO:0005516">
    <property type="term" value="F:calmodulin binding"/>
    <property type="evidence" value="ECO:0007669"/>
    <property type="project" value="TreeGrafter"/>
</dbReference>
<feature type="compositionally biased region" description="Basic and acidic residues" evidence="1">
    <location>
        <begin position="47"/>
        <end position="59"/>
    </location>
</feature>
<dbReference type="Gene3D" id="1.20.5.190">
    <property type="match status" value="1"/>
</dbReference>
<dbReference type="Pfam" id="PF00612">
    <property type="entry name" value="IQ"/>
    <property type="match status" value="1"/>
</dbReference>
<evidence type="ECO:0000313" key="2">
    <source>
        <dbReference type="Ensembl" id="ENSLLEP00000040804.1"/>
    </source>
</evidence>
<feature type="region of interest" description="Disordered" evidence="1">
    <location>
        <begin position="40"/>
        <end position="70"/>
    </location>
</feature>
<sequence>GWCRYSLCWLVLQDEALDIALDDPDANAAAAKIQAGFRGHMTRKKMKSGDRDMKKDSKEAGSSQAGTDVD</sequence>
<dbReference type="OrthoDB" id="252964at2759"/>
<evidence type="ECO:0000313" key="3">
    <source>
        <dbReference type="Proteomes" id="UP000694569"/>
    </source>
</evidence>
<organism evidence="2 3">
    <name type="scientific">Leptobrachium leishanense</name>
    <name type="common">Leishan spiny toad</name>
    <dbReference type="NCBI Taxonomy" id="445787"/>
    <lineage>
        <taxon>Eukaryota</taxon>
        <taxon>Metazoa</taxon>
        <taxon>Chordata</taxon>
        <taxon>Craniata</taxon>
        <taxon>Vertebrata</taxon>
        <taxon>Euteleostomi</taxon>
        <taxon>Amphibia</taxon>
        <taxon>Batrachia</taxon>
        <taxon>Anura</taxon>
        <taxon>Pelobatoidea</taxon>
        <taxon>Megophryidae</taxon>
        <taxon>Leptobrachium</taxon>
    </lineage>
</organism>
<dbReference type="PANTHER" id="PTHR10699:SF16">
    <property type="entry name" value="SPERM SURFACE PROTEIN SP17"/>
    <property type="match status" value="1"/>
</dbReference>
<keyword evidence="3" id="KW-1185">Reference proteome</keyword>
<dbReference type="SMART" id="SM00015">
    <property type="entry name" value="IQ"/>
    <property type="match status" value="1"/>
</dbReference>
<dbReference type="InterPro" id="IPR000048">
    <property type="entry name" value="IQ_motif_EF-hand-BS"/>
</dbReference>
<feature type="compositionally biased region" description="Polar residues" evidence="1">
    <location>
        <begin position="60"/>
        <end position="70"/>
    </location>
</feature>
<protein>
    <recommendedName>
        <fullName evidence="4">Neurogranin</fullName>
    </recommendedName>
</protein>
<dbReference type="GeneTree" id="ENSGT00940000177774"/>
<dbReference type="Ensembl" id="ENSLLET00000042458.1">
    <property type="protein sequence ID" value="ENSLLEP00000040804.1"/>
    <property type="gene ID" value="ENSLLEG00000025955.1"/>
</dbReference>
<name>A0A8C5QT03_9ANUR</name>
<dbReference type="Proteomes" id="UP000694569">
    <property type="component" value="Unplaced"/>
</dbReference>
<accession>A0A8C5QT03</accession>
<reference evidence="2" key="1">
    <citation type="submission" date="2025-08" db="UniProtKB">
        <authorList>
            <consortium name="Ensembl"/>
        </authorList>
    </citation>
    <scope>IDENTIFICATION</scope>
</reference>
<dbReference type="PANTHER" id="PTHR10699">
    <property type="entry name" value="NEUROMODULIN"/>
    <property type="match status" value="1"/>
</dbReference>
<dbReference type="AlphaFoldDB" id="A0A8C5QT03"/>
<evidence type="ECO:0000256" key="1">
    <source>
        <dbReference type="SAM" id="MobiDB-lite"/>
    </source>
</evidence>
<reference evidence="2" key="2">
    <citation type="submission" date="2025-09" db="UniProtKB">
        <authorList>
            <consortium name="Ensembl"/>
        </authorList>
    </citation>
    <scope>IDENTIFICATION</scope>
</reference>
<proteinExistence type="predicted"/>
<dbReference type="PROSITE" id="PS50096">
    <property type="entry name" value="IQ"/>
    <property type="match status" value="1"/>
</dbReference>